<dbReference type="Gene3D" id="3.40.50.300">
    <property type="entry name" value="P-loop containing nucleotide triphosphate hydrolases"/>
    <property type="match status" value="1"/>
</dbReference>
<dbReference type="AlphaFoldDB" id="A0AAD6VAR3"/>
<feature type="non-terminal residue" evidence="1">
    <location>
        <position position="1"/>
    </location>
</feature>
<dbReference type="EMBL" id="JARJCW010000036">
    <property type="protein sequence ID" value="KAJ7207624.1"/>
    <property type="molecule type" value="Genomic_DNA"/>
</dbReference>
<dbReference type="InterPro" id="IPR027417">
    <property type="entry name" value="P-loop_NTPase"/>
</dbReference>
<proteinExistence type="predicted"/>
<reference evidence="1" key="1">
    <citation type="submission" date="2023-03" db="EMBL/GenBank/DDBJ databases">
        <title>Massive genome expansion in bonnet fungi (Mycena s.s.) driven by repeated elements and novel gene families across ecological guilds.</title>
        <authorList>
            <consortium name="Lawrence Berkeley National Laboratory"/>
            <person name="Harder C.B."/>
            <person name="Miyauchi S."/>
            <person name="Viragh M."/>
            <person name="Kuo A."/>
            <person name="Thoen E."/>
            <person name="Andreopoulos B."/>
            <person name="Lu D."/>
            <person name="Skrede I."/>
            <person name="Drula E."/>
            <person name="Henrissat B."/>
            <person name="Morin E."/>
            <person name="Kohler A."/>
            <person name="Barry K."/>
            <person name="LaButti K."/>
            <person name="Morin E."/>
            <person name="Salamov A."/>
            <person name="Lipzen A."/>
            <person name="Mereny Z."/>
            <person name="Hegedus B."/>
            <person name="Baldrian P."/>
            <person name="Stursova M."/>
            <person name="Weitz H."/>
            <person name="Taylor A."/>
            <person name="Grigoriev I.V."/>
            <person name="Nagy L.G."/>
            <person name="Martin F."/>
            <person name="Kauserud H."/>
        </authorList>
    </citation>
    <scope>NUCLEOTIDE SEQUENCE</scope>
    <source>
        <strain evidence="1">9144</strain>
    </source>
</reference>
<dbReference type="SUPFAM" id="SSF52540">
    <property type="entry name" value="P-loop containing nucleoside triphosphate hydrolases"/>
    <property type="match status" value="1"/>
</dbReference>
<gene>
    <name evidence="1" type="ORF">GGX14DRAFT_307548</name>
</gene>
<feature type="non-terminal residue" evidence="1">
    <location>
        <position position="69"/>
    </location>
</feature>
<dbReference type="Proteomes" id="UP001219525">
    <property type="component" value="Unassembled WGS sequence"/>
</dbReference>
<comment type="caution">
    <text evidence="1">The sequence shown here is derived from an EMBL/GenBank/DDBJ whole genome shotgun (WGS) entry which is preliminary data.</text>
</comment>
<sequence length="69" mass="7824">PVIRQDIVALEPMQDVDIEQHVKKWTLNKEQAHAFRIIARHSLEDRPEQLRMLLSGPGGTGKSQVINAL</sequence>
<organism evidence="1 2">
    <name type="scientific">Mycena pura</name>
    <dbReference type="NCBI Taxonomy" id="153505"/>
    <lineage>
        <taxon>Eukaryota</taxon>
        <taxon>Fungi</taxon>
        <taxon>Dikarya</taxon>
        <taxon>Basidiomycota</taxon>
        <taxon>Agaricomycotina</taxon>
        <taxon>Agaricomycetes</taxon>
        <taxon>Agaricomycetidae</taxon>
        <taxon>Agaricales</taxon>
        <taxon>Marasmiineae</taxon>
        <taxon>Mycenaceae</taxon>
        <taxon>Mycena</taxon>
    </lineage>
</organism>
<name>A0AAD6VAR3_9AGAR</name>
<evidence type="ECO:0000313" key="2">
    <source>
        <dbReference type="Proteomes" id="UP001219525"/>
    </source>
</evidence>
<evidence type="ECO:0000313" key="1">
    <source>
        <dbReference type="EMBL" id="KAJ7207624.1"/>
    </source>
</evidence>
<protein>
    <submittedName>
        <fullName evidence="1">Uncharacterized protein</fullName>
    </submittedName>
</protein>
<accession>A0AAD6VAR3</accession>
<keyword evidence="2" id="KW-1185">Reference proteome</keyword>